<reference evidence="1 2" key="1">
    <citation type="journal article" date="2018" name="PLoS Genet.">
        <title>Population sequencing reveals clonal diversity and ancestral inbreeding in the grapevine cultivar Chardonnay.</title>
        <authorList>
            <person name="Roach M.J."/>
            <person name="Johnson D.L."/>
            <person name="Bohlmann J."/>
            <person name="van Vuuren H.J."/>
            <person name="Jones S.J."/>
            <person name="Pretorius I.S."/>
            <person name="Schmidt S.A."/>
            <person name="Borneman A.R."/>
        </authorList>
    </citation>
    <scope>NUCLEOTIDE SEQUENCE [LARGE SCALE GENOMIC DNA]</scope>
    <source>
        <strain evidence="2">cv. Chardonnay</strain>
        <tissue evidence="1">Leaf</tissue>
    </source>
</reference>
<organism evidence="1 2">
    <name type="scientific">Vitis vinifera</name>
    <name type="common">Grape</name>
    <dbReference type="NCBI Taxonomy" id="29760"/>
    <lineage>
        <taxon>Eukaryota</taxon>
        <taxon>Viridiplantae</taxon>
        <taxon>Streptophyta</taxon>
        <taxon>Embryophyta</taxon>
        <taxon>Tracheophyta</taxon>
        <taxon>Spermatophyta</taxon>
        <taxon>Magnoliopsida</taxon>
        <taxon>eudicotyledons</taxon>
        <taxon>Gunneridae</taxon>
        <taxon>Pentapetalae</taxon>
        <taxon>rosids</taxon>
        <taxon>Vitales</taxon>
        <taxon>Vitaceae</taxon>
        <taxon>Viteae</taxon>
        <taxon>Vitis</taxon>
    </lineage>
</organism>
<gene>
    <name evidence="1" type="ORF">CK203_116321</name>
</gene>
<evidence type="ECO:0000313" key="2">
    <source>
        <dbReference type="Proteomes" id="UP000288805"/>
    </source>
</evidence>
<accession>A0A438FE77</accession>
<sequence length="140" mass="15350">MAPESAPQSPWSMSRMPASWGFQWKILLIMPAETPSKKERLEFGNQRLNRFQQLDPMAGGLRKQSGGCLRGHCDCESCKAFPERCQAALRLKHGAACEERRSLSGAFSLHRHCLSSAMVGLGLAAVDLVPEKAAAVAFIH</sequence>
<proteinExistence type="predicted"/>
<dbReference type="EMBL" id="QGNW01000964">
    <property type="protein sequence ID" value="RVW58289.1"/>
    <property type="molecule type" value="Genomic_DNA"/>
</dbReference>
<comment type="caution">
    <text evidence="1">The sequence shown here is derived from an EMBL/GenBank/DDBJ whole genome shotgun (WGS) entry which is preliminary data.</text>
</comment>
<protein>
    <submittedName>
        <fullName evidence="1">Uncharacterized protein</fullName>
    </submittedName>
</protein>
<dbReference type="AlphaFoldDB" id="A0A438FE77"/>
<name>A0A438FE77_VITVI</name>
<dbReference type="Proteomes" id="UP000288805">
    <property type="component" value="Unassembled WGS sequence"/>
</dbReference>
<evidence type="ECO:0000313" key="1">
    <source>
        <dbReference type="EMBL" id="RVW58289.1"/>
    </source>
</evidence>